<keyword evidence="4" id="KW-1133">Transmembrane helix</keyword>
<comment type="subcellular location">
    <subcellularLocation>
        <location evidence="1">Membrane</location>
        <topology evidence="1">Single-pass membrane protein</topology>
    </subcellularLocation>
</comment>
<keyword evidence="11" id="KW-1185">Reference proteome</keyword>
<feature type="domain" description="Band 7" evidence="9">
    <location>
        <begin position="93"/>
        <end position="266"/>
    </location>
</feature>
<dbReference type="NCBIfam" id="TIGR01933">
    <property type="entry name" value="hflK"/>
    <property type="match status" value="1"/>
</dbReference>
<evidence type="ECO:0000256" key="2">
    <source>
        <dbReference type="ARBA" id="ARBA00006971"/>
    </source>
</evidence>
<dbReference type="SUPFAM" id="SSF117892">
    <property type="entry name" value="Band 7/SPFH domain"/>
    <property type="match status" value="1"/>
</dbReference>
<keyword evidence="5" id="KW-0472">Membrane</keyword>
<protein>
    <recommendedName>
        <fullName evidence="6">Protein HflK</fullName>
    </recommendedName>
</protein>
<dbReference type="GO" id="GO:0006508">
    <property type="term" value="P:proteolysis"/>
    <property type="evidence" value="ECO:0007669"/>
    <property type="project" value="UniProtKB-KW"/>
</dbReference>
<dbReference type="Gene3D" id="3.30.479.30">
    <property type="entry name" value="Band 7 domain"/>
    <property type="match status" value="1"/>
</dbReference>
<dbReference type="RefSeq" id="WP_139077941.1">
    <property type="nucleotide sequence ID" value="NZ_VDFU01000020.1"/>
</dbReference>
<gene>
    <name evidence="10" type="primary">hflK</name>
    <name evidence="10" type="ORF">FHG66_15340</name>
</gene>
<feature type="region of interest" description="Disordered" evidence="8">
    <location>
        <begin position="1"/>
        <end position="41"/>
    </location>
</feature>
<feature type="region of interest" description="Disordered" evidence="8">
    <location>
        <begin position="382"/>
        <end position="401"/>
    </location>
</feature>
<keyword evidence="10" id="KW-0645">Protease</keyword>
<dbReference type="InterPro" id="IPR010201">
    <property type="entry name" value="HflK"/>
</dbReference>
<dbReference type="GO" id="GO:0016020">
    <property type="term" value="C:membrane"/>
    <property type="evidence" value="ECO:0007669"/>
    <property type="project" value="UniProtKB-SubCell"/>
</dbReference>
<accession>A0A5C4MTM0</accession>
<dbReference type="PANTHER" id="PTHR43327">
    <property type="entry name" value="STOMATIN-LIKE PROTEIN 2, MITOCHONDRIAL"/>
    <property type="match status" value="1"/>
</dbReference>
<comment type="similarity">
    <text evidence="2 6">Belongs to the band 7/mec-2 family. HflK subfamily.</text>
</comment>
<evidence type="ECO:0000313" key="10">
    <source>
        <dbReference type="EMBL" id="TNC48014.1"/>
    </source>
</evidence>
<dbReference type="GO" id="GO:0008233">
    <property type="term" value="F:peptidase activity"/>
    <property type="evidence" value="ECO:0007669"/>
    <property type="project" value="UniProtKB-KW"/>
</dbReference>
<dbReference type="OrthoDB" id="9779595at2"/>
<evidence type="ECO:0000256" key="7">
    <source>
        <dbReference type="SAM" id="Coils"/>
    </source>
</evidence>
<dbReference type="InterPro" id="IPR036013">
    <property type="entry name" value="Band_7/SPFH_dom_sf"/>
</dbReference>
<dbReference type="Proteomes" id="UP000305887">
    <property type="component" value="Unassembled WGS sequence"/>
</dbReference>
<evidence type="ECO:0000256" key="8">
    <source>
        <dbReference type="SAM" id="MobiDB-lite"/>
    </source>
</evidence>
<dbReference type="CDD" id="cd03404">
    <property type="entry name" value="SPFH_HflK"/>
    <property type="match status" value="1"/>
</dbReference>
<keyword evidence="3" id="KW-0812">Transmembrane</keyword>
<dbReference type="SMART" id="SM00244">
    <property type="entry name" value="PHB"/>
    <property type="match status" value="1"/>
</dbReference>
<dbReference type="InterPro" id="IPR001107">
    <property type="entry name" value="Band_7"/>
</dbReference>
<evidence type="ECO:0000313" key="11">
    <source>
        <dbReference type="Proteomes" id="UP000305887"/>
    </source>
</evidence>
<organism evidence="10 11">
    <name type="scientific">Rubellimicrobium rubrum</name>
    <dbReference type="NCBI Taxonomy" id="2585369"/>
    <lineage>
        <taxon>Bacteria</taxon>
        <taxon>Pseudomonadati</taxon>
        <taxon>Pseudomonadota</taxon>
        <taxon>Alphaproteobacteria</taxon>
        <taxon>Rhodobacterales</taxon>
        <taxon>Roseobacteraceae</taxon>
        <taxon>Rubellimicrobium</taxon>
    </lineage>
</organism>
<comment type="subunit">
    <text evidence="6">HflC and HflK may interact to form a multimeric complex.</text>
</comment>
<evidence type="ECO:0000256" key="6">
    <source>
        <dbReference type="RuleBase" id="RU364113"/>
    </source>
</evidence>
<keyword evidence="7" id="KW-0175">Coiled coil</keyword>
<feature type="compositionally biased region" description="Gly residues" evidence="8">
    <location>
        <begin position="1"/>
        <end position="17"/>
    </location>
</feature>
<comment type="function">
    <text evidence="6">HflC and HflK could encode or regulate a protease.</text>
</comment>
<evidence type="ECO:0000256" key="4">
    <source>
        <dbReference type="ARBA" id="ARBA00022989"/>
    </source>
</evidence>
<sequence>MANGGPWGGNRGGGNGGGDDDQRPEDRRPPRRPNGGAQIPEIDQLVNRGREQLRVLMGGRNGAPPPGRSEGPRLTRGTLLLGGAALVALWGFMSFYTVQPQEQSVELFLGRYAETGSPGLNFAPWPFVSYEVVSTTTERTEPIGASATNGSASQAGDGLMLTTDANIVDIGFQVVWNVSDPAKLLFSISDPEATVRAVSESVMREIIAASTLAPILNRDRAEIARNAMEEIQATLDSYNSGINVVRVNLERAAPPTEVIDAYRDVQAAEQERDTLQRQADAYANRALAEARGQAAQIVEQAEAYRAQTVNNALGQASRFSAVLEEYRNAEDVTRERIYIETMQDVLGDVNKIILDPAIAGGEGGQGVVPFLPLDQLMRPGATAGQAQAATNAPPPATTSVAPAANAATAVTGN</sequence>
<evidence type="ECO:0000256" key="5">
    <source>
        <dbReference type="ARBA" id="ARBA00023136"/>
    </source>
</evidence>
<evidence type="ECO:0000259" key="9">
    <source>
        <dbReference type="SMART" id="SM00244"/>
    </source>
</evidence>
<dbReference type="EMBL" id="VDFU01000020">
    <property type="protein sequence ID" value="TNC48014.1"/>
    <property type="molecule type" value="Genomic_DNA"/>
</dbReference>
<evidence type="ECO:0000256" key="3">
    <source>
        <dbReference type="ARBA" id="ARBA00022692"/>
    </source>
</evidence>
<feature type="coiled-coil region" evidence="7">
    <location>
        <begin position="258"/>
        <end position="307"/>
    </location>
</feature>
<name>A0A5C4MTM0_9RHOB</name>
<reference evidence="10 11" key="1">
    <citation type="submission" date="2019-06" db="EMBL/GenBank/DDBJ databases">
        <title>YIM 131921 draft genome.</title>
        <authorList>
            <person name="Jiang L."/>
        </authorList>
    </citation>
    <scope>NUCLEOTIDE SEQUENCE [LARGE SCALE GENOMIC DNA]</scope>
    <source>
        <strain evidence="10 11">YIM 131921</strain>
    </source>
</reference>
<keyword evidence="10" id="KW-0378">Hydrolase</keyword>
<dbReference type="InterPro" id="IPR050710">
    <property type="entry name" value="Band7/mec-2_domain"/>
</dbReference>
<evidence type="ECO:0000256" key="1">
    <source>
        <dbReference type="ARBA" id="ARBA00004167"/>
    </source>
</evidence>
<dbReference type="PANTHER" id="PTHR43327:SF2">
    <property type="entry name" value="MODULATOR OF FTSH PROTEASE HFLK"/>
    <property type="match status" value="1"/>
</dbReference>
<dbReference type="AlphaFoldDB" id="A0A5C4MTM0"/>
<proteinExistence type="inferred from homology"/>
<comment type="caution">
    <text evidence="10">The sequence shown here is derived from an EMBL/GenBank/DDBJ whole genome shotgun (WGS) entry which is preliminary data.</text>
</comment>
<dbReference type="Pfam" id="PF01145">
    <property type="entry name" value="Band_7"/>
    <property type="match status" value="1"/>
</dbReference>